<evidence type="ECO:0000313" key="2">
    <source>
        <dbReference type="Proteomes" id="UP000610966"/>
    </source>
</evidence>
<gene>
    <name evidence="1" type="ORF">Mth01_42700</name>
</gene>
<comment type="caution">
    <text evidence="1">The sequence shown here is derived from an EMBL/GenBank/DDBJ whole genome shotgun (WGS) entry which is preliminary data.</text>
</comment>
<dbReference type="AlphaFoldDB" id="A0A8J3W0V2"/>
<name>A0A8J3W0V2_9ACTN</name>
<dbReference type="RefSeq" id="WP_204017691.1">
    <property type="nucleotide sequence ID" value="NZ_BOOG01000043.1"/>
</dbReference>
<organism evidence="1 2">
    <name type="scientific">Sphaerimonospora thailandensis</name>
    <dbReference type="NCBI Taxonomy" id="795644"/>
    <lineage>
        <taxon>Bacteria</taxon>
        <taxon>Bacillati</taxon>
        <taxon>Actinomycetota</taxon>
        <taxon>Actinomycetes</taxon>
        <taxon>Streptosporangiales</taxon>
        <taxon>Streptosporangiaceae</taxon>
        <taxon>Sphaerimonospora</taxon>
    </lineage>
</organism>
<dbReference type="InterPro" id="IPR049807">
    <property type="entry name" value="DpdD-like"/>
</dbReference>
<proteinExistence type="predicted"/>
<dbReference type="Proteomes" id="UP000610966">
    <property type="component" value="Unassembled WGS sequence"/>
</dbReference>
<sequence>MSTGEPEVDGSRMREFLVRFMGEGNDADQPKLTPYVAPFIEYALTKSNLPIALPRYQEIIDEFAMYVIVRKRSGVAAIRNLIVSFAGPSYCLSGDLTPATLDRNDPVDRAVIDFFSEDTTFILQAGKNSRKRRKLRESLGLMLVTLSAQPRRTWSTPRPLGRLIAQFEAELAAGGEAGSLRLLEEIRVRGGMTPTNLAHLQIKRLDRLGLSTQLLEMEDLSDVLQQNPPVPVWEAVLNAVRSTVLEDPLNESDFEAAYERLRTLDLPLPVKKYAHHLGPQALTVQLTAAVGRGDVDYLRILLRTIDEQGQIGIIPAALLDTARKRTTSAADQMTEPNPAKSSLIETALQQSITSWLGLFKAVAKDGIDPNAVLADSTWREWPPPAVSDSEVANLLADLTDQEWDRCWRLAGAFIEADEYTYVAPQSTKEFINYALSGSRLAPGDLNAVYALTESYLRSSPSASDYRQLLDELRDTSPQWVSIDNWRIVLDFADRLVLAPCPDESARLNLAVALLEPLLRRSTRLDPSTLTFSKQLAKELNVEPSWTPDESLVPSAIEERINGKGEVILLYSLDEQVLARVAEALEKLAPGIKVLTSSEKTSTASLKQKAQHATRVALATRCATHAATGAITAKTKAKIAFADGSGSASLLRAAVNVLTDQ</sequence>
<evidence type="ECO:0000313" key="1">
    <source>
        <dbReference type="EMBL" id="GIH72017.1"/>
    </source>
</evidence>
<dbReference type="NCBIfam" id="NF041061">
    <property type="entry name" value="DpdD"/>
    <property type="match status" value="1"/>
</dbReference>
<dbReference type="EMBL" id="BOOG01000043">
    <property type="protein sequence ID" value="GIH72017.1"/>
    <property type="molecule type" value="Genomic_DNA"/>
</dbReference>
<protein>
    <submittedName>
        <fullName evidence="1">Uncharacterized protein</fullName>
    </submittedName>
</protein>
<keyword evidence="2" id="KW-1185">Reference proteome</keyword>
<reference evidence="1" key="1">
    <citation type="submission" date="2021-01" db="EMBL/GenBank/DDBJ databases">
        <title>Whole genome shotgun sequence of Sphaerimonospora thailandensis NBRC 107569.</title>
        <authorList>
            <person name="Komaki H."/>
            <person name="Tamura T."/>
        </authorList>
    </citation>
    <scope>NUCLEOTIDE SEQUENCE</scope>
    <source>
        <strain evidence="1">NBRC 107569</strain>
    </source>
</reference>
<accession>A0A8J3W0V2</accession>